<gene>
    <name evidence="1" type="ORF">G8O36_001074</name>
</gene>
<organism evidence="1">
    <name type="scientific">Salmonella enterica</name>
    <name type="common">Salmonella choleraesuis</name>
    <dbReference type="NCBI Taxonomy" id="28901"/>
    <lineage>
        <taxon>Bacteria</taxon>
        <taxon>Pseudomonadati</taxon>
        <taxon>Pseudomonadota</taxon>
        <taxon>Gammaproteobacteria</taxon>
        <taxon>Enterobacterales</taxon>
        <taxon>Enterobacteriaceae</taxon>
        <taxon>Salmonella</taxon>
    </lineage>
</organism>
<name>A0A758BNY6_SALER</name>
<dbReference type="EMBL" id="DAAXHH010000003">
    <property type="protein sequence ID" value="HAG1010655.1"/>
    <property type="molecule type" value="Genomic_DNA"/>
</dbReference>
<reference evidence="1" key="2">
    <citation type="submission" date="2020-02" db="EMBL/GenBank/DDBJ databases">
        <authorList>
            <consortium name="NCBI Pathogen Detection Project"/>
        </authorList>
    </citation>
    <scope>NUCLEOTIDE SEQUENCE</scope>
    <source>
        <strain evidence="1">MA.CK_08/00001351</strain>
    </source>
</reference>
<reference evidence="1" key="1">
    <citation type="journal article" date="2018" name="Genome Biol.">
        <title>SKESA: strategic k-mer extension for scrupulous assemblies.</title>
        <authorList>
            <person name="Souvorov A."/>
            <person name="Agarwala R."/>
            <person name="Lipman D.J."/>
        </authorList>
    </citation>
    <scope>NUCLEOTIDE SEQUENCE</scope>
    <source>
        <strain evidence="1">MA.CK_08/00001351</strain>
    </source>
</reference>
<proteinExistence type="predicted"/>
<evidence type="ECO:0000313" key="1">
    <source>
        <dbReference type="EMBL" id="HAG1010655.1"/>
    </source>
</evidence>
<dbReference type="AlphaFoldDB" id="A0A758BNY6"/>
<sequence length="90" mass="9897">MSSDNQISPELKFSLDVTNGLAIALNVLIQKLDERDILPLNDVLNALRTQYSMLKTPEQSATATAHGVNLLISTLEHAIRSKQSESKQAH</sequence>
<accession>A0A758BNY6</accession>
<comment type="caution">
    <text evidence="1">The sequence shown here is derived from an EMBL/GenBank/DDBJ whole genome shotgun (WGS) entry which is preliminary data.</text>
</comment>
<protein>
    <submittedName>
        <fullName evidence="1">Uncharacterized protein</fullName>
    </submittedName>
</protein>